<evidence type="ECO:0000313" key="17">
    <source>
        <dbReference type="RefSeq" id="XP_033785855.1"/>
    </source>
</evidence>
<evidence type="ECO:0000256" key="11">
    <source>
        <dbReference type="ARBA" id="ARBA00023136"/>
    </source>
</evidence>
<dbReference type="InParanoid" id="A0A6P8PUS8"/>
<evidence type="ECO:0000256" key="13">
    <source>
        <dbReference type="ARBA" id="ARBA00023180"/>
    </source>
</evidence>
<keyword evidence="3" id="KW-1003">Cell membrane</keyword>
<dbReference type="InterPro" id="IPR032675">
    <property type="entry name" value="LRR_dom_sf"/>
</dbReference>
<evidence type="ECO:0000256" key="2">
    <source>
        <dbReference type="ARBA" id="ARBA00009634"/>
    </source>
</evidence>
<evidence type="ECO:0000256" key="8">
    <source>
        <dbReference type="ARBA" id="ARBA00022737"/>
    </source>
</evidence>
<dbReference type="GeneID" id="117353721"/>
<name>A0A6P8PUS8_GEOSA</name>
<dbReference type="SMART" id="SM00365">
    <property type="entry name" value="LRR_SD22"/>
    <property type="match status" value="4"/>
</dbReference>
<reference evidence="17" key="1">
    <citation type="submission" date="2025-08" db="UniProtKB">
        <authorList>
            <consortium name="RefSeq"/>
        </authorList>
    </citation>
    <scope>IDENTIFICATION</scope>
</reference>
<dbReference type="GO" id="GO:0005886">
    <property type="term" value="C:plasma membrane"/>
    <property type="evidence" value="ECO:0007669"/>
    <property type="project" value="UniProtKB-SubCell"/>
</dbReference>
<organism evidence="16 17">
    <name type="scientific">Geotrypetes seraphini</name>
    <name type="common">Gaboon caecilian</name>
    <name type="synonym">Caecilia seraphini</name>
    <dbReference type="NCBI Taxonomy" id="260995"/>
    <lineage>
        <taxon>Eukaryota</taxon>
        <taxon>Metazoa</taxon>
        <taxon>Chordata</taxon>
        <taxon>Craniata</taxon>
        <taxon>Vertebrata</taxon>
        <taxon>Euteleostomi</taxon>
        <taxon>Amphibia</taxon>
        <taxon>Gymnophiona</taxon>
        <taxon>Geotrypetes</taxon>
    </lineage>
</organism>
<keyword evidence="11 15" id="KW-0472">Membrane</keyword>
<evidence type="ECO:0000256" key="7">
    <source>
        <dbReference type="ARBA" id="ARBA00022729"/>
    </source>
</evidence>
<sequence length="661" mass="74275">MDFNKYFYGVIILCQVSSASEADTTCREVIVNKTYSCEGLGLKEVPESLPFTTENLDFSFNALSALYSFTFSSLKELVYLDLTRCQVNWVFDEAFQSNPNLQTIVLIGNQLMYLADTAFAGPISLKHLFLTQTGLTSLLLVPMHNLDNLETLDIGSNPISVMQLLDSFPIKNLRHLDFQLNGIEKILTKDVEILRQITNLSLSLKGNSLKYIEPKAFYSNNFYSLNFAGCANKGDLSVILDGLVGVNTHILKLGTFDDVEGKSEITSNMLQGLCNISVAELSLENMHFFDFSASTFQCLSRLQKLDLTHSYIDYFPPDIGNMSLLTELILNQNSFENLCDIHLANFSFLTHLHVNRNFEKLQMGSGCLEKLLQLQYLDLSGSGIKSSNCCSTELKGLSNLKHLNLSNNDLLSLHDLAFPENNKLEILDFSFTCLQASKNPFVNLQLLRVLNLSHSSIDTNNRYLLQGLLKLTILDFKENHFHSDTIQNDSLFQFVPSLEVLILSSCALKVIEHQAFQMLKKLKHVDLSYNSLTTFSSNAFYVVNTMYLNFAVNRIQIIPLEMVNSISDNSIINLSHNPLACVCSNIGFISWYKQNINKIEDPKDTVCGTPRAVEGMQLSSLMLSCGMSTAMILIIVLIVLLLIITTTVVIKCYLKKRYQSI</sequence>
<dbReference type="PROSITE" id="PS51450">
    <property type="entry name" value="LRR"/>
    <property type="match status" value="1"/>
</dbReference>
<keyword evidence="13" id="KW-0325">Glycoprotein</keyword>
<keyword evidence="9" id="KW-0391">Immunity</keyword>
<evidence type="ECO:0000256" key="1">
    <source>
        <dbReference type="ARBA" id="ARBA00004251"/>
    </source>
</evidence>
<dbReference type="PANTHER" id="PTHR24365">
    <property type="entry name" value="TOLL-LIKE RECEPTOR"/>
    <property type="match status" value="1"/>
</dbReference>
<dbReference type="SUPFAM" id="SSF52058">
    <property type="entry name" value="L domain-like"/>
    <property type="match status" value="2"/>
</dbReference>
<dbReference type="GO" id="GO:0046696">
    <property type="term" value="C:lipopolysaccharide receptor complex"/>
    <property type="evidence" value="ECO:0007669"/>
    <property type="project" value="TreeGrafter"/>
</dbReference>
<dbReference type="GO" id="GO:0006954">
    <property type="term" value="P:inflammatory response"/>
    <property type="evidence" value="ECO:0007669"/>
    <property type="project" value="UniProtKB-KW"/>
</dbReference>
<keyword evidence="16" id="KW-1185">Reference proteome</keyword>
<dbReference type="PANTHER" id="PTHR24365:SF521">
    <property type="entry name" value="TOLL-LIKE RECEPTOR 4"/>
    <property type="match status" value="1"/>
</dbReference>
<evidence type="ECO:0000256" key="14">
    <source>
        <dbReference type="ARBA" id="ARBA00023198"/>
    </source>
</evidence>
<comment type="subcellular location">
    <subcellularLocation>
        <location evidence="1">Cell membrane</location>
        <topology evidence="1">Single-pass type I membrane protein</topology>
    </subcellularLocation>
</comment>
<evidence type="ECO:0000256" key="6">
    <source>
        <dbReference type="ARBA" id="ARBA00022692"/>
    </source>
</evidence>
<dbReference type="Proteomes" id="UP000515159">
    <property type="component" value="Chromosome 1"/>
</dbReference>
<protein>
    <submittedName>
        <fullName evidence="17">CD180 antigen</fullName>
    </submittedName>
</protein>
<evidence type="ECO:0000256" key="4">
    <source>
        <dbReference type="ARBA" id="ARBA00022588"/>
    </source>
</evidence>
<dbReference type="SMART" id="SM00369">
    <property type="entry name" value="LRR_TYP"/>
    <property type="match status" value="9"/>
</dbReference>
<comment type="similarity">
    <text evidence="2">Belongs to the Toll-like receptor family.</text>
</comment>
<evidence type="ECO:0000313" key="16">
    <source>
        <dbReference type="Proteomes" id="UP000515159"/>
    </source>
</evidence>
<dbReference type="GO" id="GO:0001530">
    <property type="term" value="F:lipopolysaccharide binding"/>
    <property type="evidence" value="ECO:0007669"/>
    <property type="project" value="TreeGrafter"/>
</dbReference>
<dbReference type="InterPro" id="IPR001611">
    <property type="entry name" value="Leu-rich_rpt"/>
</dbReference>
<dbReference type="FunCoup" id="A0A6P8PUS8">
    <property type="interactions" value="23"/>
</dbReference>
<dbReference type="GO" id="GO:0050829">
    <property type="term" value="P:defense response to Gram-negative bacterium"/>
    <property type="evidence" value="ECO:0007669"/>
    <property type="project" value="TreeGrafter"/>
</dbReference>
<keyword evidence="12" id="KW-0675">Receptor</keyword>
<gene>
    <name evidence="17" type="primary">CD180</name>
</gene>
<dbReference type="KEGG" id="gsh:117353721"/>
<evidence type="ECO:0000256" key="12">
    <source>
        <dbReference type="ARBA" id="ARBA00023170"/>
    </source>
</evidence>
<dbReference type="CTD" id="4064"/>
<evidence type="ECO:0000256" key="9">
    <source>
        <dbReference type="ARBA" id="ARBA00022859"/>
    </source>
</evidence>
<evidence type="ECO:0000256" key="3">
    <source>
        <dbReference type="ARBA" id="ARBA00022475"/>
    </source>
</evidence>
<dbReference type="Pfam" id="PF13855">
    <property type="entry name" value="LRR_8"/>
    <property type="match status" value="2"/>
</dbReference>
<proteinExistence type="inferred from homology"/>
<keyword evidence="6 15" id="KW-0812">Transmembrane</keyword>
<keyword evidence="7" id="KW-0732">Signal</keyword>
<dbReference type="Pfam" id="PF00560">
    <property type="entry name" value="LRR_1"/>
    <property type="match status" value="1"/>
</dbReference>
<dbReference type="AlphaFoldDB" id="A0A6P8PUS8"/>
<evidence type="ECO:0000256" key="5">
    <source>
        <dbReference type="ARBA" id="ARBA00022614"/>
    </source>
</evidence>
<keyword evidence="14" id="KW-0395">Inflammatory response</keyword>
<dbReference type="GO" id="GO:0034142">
    <property type="term" value="P:toll-like receptor 4 signaling pathway"/>
    <property type="evidence" value="ECO:0007669"/>
    <property type="project" value="TreeGrafter"/>
</dbReference>
<dbReference type="InterPro" id="IPR003591">
    <property type="entry name" value="Leu-rich_rpt_typical-subtyp"/>
</dbReference>
<dbReference type="Gene3D" id="3.80.10.10">
    <property type="entry name" value="Ribonuclease Inhibitor"/>
    <property type="match status" value="1"/>
</dbReference>
<dbReference type="GO" id="GO:0002755">
    <property type="term" value="P:MyD88-dependent toll-like receptor signaling pathway"/>
    <property type="evidence" value="ECO:0007669"/>
    <property type="project" value="TreeGrafter"/>
</dbReference>
<accession>A0A6P8PUS8</accession>
<dbReference type="RefSeq" id="XP_033785855.1">
    <property type="nucleotide sequence ID" value="XM_033929964.1"/>
</dbReference>
<evidence type="ECO:0000256" key="10">
    <source>
        <dbReference type="ARBA" id="ARBA00022989"/>
    </source>
</evidence>
<keyword evidence="8" id="KW-0677">Repeat</keyword>
<dbReference type="GO" id="GO:0045087">
    <property type="term" value="P:innate immune response"/>
    <property type="evidence" value="ECO:0007669"/>
    <property type="project" value="UniProtKB-KW"/>
</dbReference>
<keyword evidence="5" id="KW-0433">Leucine-rich repeat</keyword>
<dbReference type="GO" id="GO:0001875">
    <property type="term" value="F:lipopolysaccharide immune receptor activity"/>
    <property type="evidence" value="ECO:0007669"/>
    <property type="project" value="TreeGrafter"/>
</dbReference>
<keyword evidence="10 15" id="KW-1133">Transmembrane helix</keyword>
<feature type="transmembrane region" description="Helical" evidence="15">
    <location>
        <begin position="630"/>
        <end position="654"/>
    </location>
</feature>
<keyword evidence="4" id="KW-0399">Innate immunity</keyword>
<dbReference type="GO" id="GO:0032497">
    <property type="term" value="P:detection of lipopolysaccharide"/>
    <property type="evidence" value="ECO:0007669"/>
    <property type="project" value="TreeGrafter"/>
</dbReference>
<evidence type="ECO:0000256" key="15">
    <source>
        <dbReference type="SAM" id="Phobius"/>
    </source>
</evidence>
<dbReference type="OrthoDB" id="676979at2759"/>